<proteinExistence type="predicted"/>
<keyword evidence="2" id="KW-1185">Reference proteome</keyword>
<organism evidence="1 2">
    <name type="scientific">Enterococcus phoeniculicola ATCC BAA-412</name>
    <dbReference type="NCBI Taxonomy" id="1158610"/>
    <lineage>
        <taxon>Bacteria</taxon>
        <taxon>Bacillati</taxon>
        <taxon>Bacillota</taxon>
        <taxon>Bacilli</taxon>
        <taxon>Lactobacillales</taxon>
        <taxon>Enterococcaceae</taxon>
        <taxon>Enterococcus</taxon>
    </lineage>
</organism>
<reference evidence="1 2" key="1">
    <citation type="submission" date="2013-02" db="EMBL/GenBank/DDBJ databases">
        <title>The Genome Sequence of Enterococcus phoeniculicola BAA-412.</title>
        <authorList>
            <consortium name="The Broad Institute Genome Sequencing Platform"/>
            <consortium name="The Broad Institute Genome Sequencing Center for Infectious Disease"/>
            <person name="Earl A.M."/>
            <person name="Gilmore M.S."/>
            <person name="Lebreton F."/>
            <person name="Walker B."/>
            <person name="Young S.K."/>
            <person name="Zeng Q."/>
            <person name="Gargeya S."/>
            <person name="Fitzgerald M."/>
            <person name="Haas B."/>
            <person name="Abouelleil A."/>
            <person name="Alvarado L."/>
            <person name="Arachchi H.M."/>
            <person name="Berlin A.M."/>
            <person name="Chapman S.B."/>
            <person name="Dewar J."/>
            <person name="Goldberg J."/>
            <person name="Griggs A."/>
            <person name="Gujja S."/>
            <person name="Hansen M."/>
            <person name="Howarth C."/>
            <person name="Imamovic A."/>
            <person name="Larimer J."/>
            <person name="McCowan C."/>
            <person name="Murphy C."/>
            <person name="Neiman D."/>
            <person name="Pearson M."/>
            <person name="Priest M."/>
            <person name="Roberts A."/>
            <person name="Saif S."/>
            <person name="Shea T."/>
            <person name="Sisk P."/>
            <person name="Sykes S."/>
            <person name="Wortman J."/>
            <person name="Nusbaum C."/>
            <person name="Birren B."/>
        </authorList>
    </citation>
    <scope>NUCLEOTIDE SEQUENCE [LARGE SCALE GENOMIC DNA]</scope>
    <source>
        <strain evidence="1 2">ATCC BAA-412</strain>
    </source>
</reference>
<comment type="caution">
    <text evidence="1">The sequence shown here is derived from an EMBL/GenBank/DDBJ whole genome shotgun (WGS) entry which is preliminary data.</text>
</comment>
<dbReference type="Proteomes" id="UP000013785">
    <property type="component" value="Unassembled WGS sequence"/>
</dbReference>
<evidence type="ECO:0000313" key="1">
    <source>
        <dbReference type="EMBL" id="EOL43026.1"/>
    </source>
</evidence>
<name>R3W5V1_9ENTE</name>
<accession>R3W5V1</accession>
<evidence type="ECO:0000313" key="2">
    <source>
        <dbReference type="Proteomes" id="UP000013785"/>
    </source>
</evidence>
<gene>
    <name evidence="1" type="ORF">UC3_02003</name>
</gene>
<dbReference type="EMBL" id="AJAT01000016">
    <property type="protein sequence ID" value="EOL43026.1"/>
    <property type="molecule type" value="Genomic_DNA"/>
</dbReference>
<dbReference type="PATRIC" id="fig|1158610.3.peg.1998"/>
<dbReference type="AlphaFoldDB" id="R3W5V1"/>
<sequence length="38" mass="4592">MKLFKAVAYIEQTPYIFDTNARDNFKIRIILKENLQVF</sequence>
<dbReference type="HOGENOM" id="CLU_3327610_0_0_9"/>
<protein>
    <submittedName>
        <fullName evidence="1">Uncharacterized protein</fullName>
    </submittedName>
</protein>